<dbReference type="InterPro" id="IPR027417">
    <property type="entry name" value="P-loop_NTPase"/>
</dbReference>
<keyword evidence="4 7" id="KW-1133">Transmembrane helix</keyword>
<dbReference type="Gene3D" id="3.40.50.300">
    <property type="entry name" value="P-loop containing nucleotide triphosphate hydrolases"/>
    <property type="match status" value="1"/>
</dbReference>
<reference evidence="9 10" key="1">
    <citation type="journal article" date="2015" name="Parasit. Vectors">
        <title>Draft genome of the scabies mite.</title>
        <authorList>
            <person name="Rider S.D.Jr."/>
            <person name="Morgan M.S."/>
            <person name="Arlian L.G."/>
        </authorList>
    </citation>
    <scope>NUCLEOTIDE SEQUENCE [LARGE SCALE GENOMIC DNA]</scope>
    <source>
        <strain evidence="9">Arlian Lab</strain>
    </source>
</reference>
<evidence type="ECO:0000256" key="1">
    <source>
        <dbReference type="ARBA" id="ARBA00004141"/>
    </source>
</evidence>
<evidence type="ECO:0000256" key="3">
    <source>
        <dbReference type="ARBA" id="ARBA00022692"/>
    </source>
</evidence>
<keyword evidence="2" id="KW-0813">Transport</keyword>
<dbReference type="EMBL" id="JXLN01001545">
    <property type="protein sequence ID" value="KPM02319.1"/>
    <property type="molecule type" value="Genomic_DNA"/>
</dbReference>
<name>A0A131ZUX0_SARSC</name>
<comment type="subcellular location">
    <subcellularLocation>
        <location evidence="1">Membrane</location>
        <topology evidence="1">Multi-pass membrane protein</topology>
    </subcellularLocation>
</comment>
<evidence type="ECO:0000256" key="6">
    <source>
        <dbReference type="SAM" id="MobiDB-lite"/>
    </source>
</evidence>
<dbReference type="OrthoDB" id="66620at2759"/>
<accession>A0A131ZUX0</accession>
<evidence type="ECO:0000313" key="9">
    <source>
        <dbReference type="EMBL" id="KPM02319.1"/>
    </source>
</evidence>
<evidence type="ECO:0000256" key="4">
    <source>
        <dbReference type="ARBA" id="ARBA00022989"/>
    </source>
</evidence>
<keyword evidence="3 7" id="KW-0812">Transmembrane</keyword>
<evidence type="ECO:0000256" key="2">
    <source>
        <dbReference type="ARBA" id="ARBA00022448"/>
    </source>
</evidence>
<feature type="compositionally biased region" description="Polar residues" evidence="6">
    <location>
        <begin position="60"/>
        <end position="72"/>
    </location>
</feature>
<protein>
    <submittedName>
        <fullName evidence="9">ABC transporter sub-family G-like protein 2</fullName>
    </submittedName>
</protein>
<keyword evidence="5 7" id="KW-0472">Membrane</keyword>
<feature type="transmembrane region" description="Helical" evidence="7">
    <location>
        <begin position="409"/>
        <end position="430"/>
    </location>
</feature>
<dbReference type="PANTHER" id="PTHR48041:SF89">
    <property type="entry name" value="FI03229P"/>
    <property type="match status" value="1"/>
</dbReference>
<sequence length="467" mass="52305">MNNFIGNGNGFRNGGAIGAGAGAGGGGEGGGGLLNENIYHHHKDSNHSGNHQQPIHHPITSPNFHSNPNQNHLEPDDHGSPFNDTDIENDADDSVGNLDEPFVMPDNNLHSTTLPPPLAKHPHLVVKDLMYEVDKSSSWRRLCGLSRHKLRILEDISFDVHGGELMAIMATSEMSTRQALLFAGLLIGPASRSTTDVKRFTRTLLEELNLGEVRHTKLSELTYSERKRLHIAIHLLLDTELLMIDQPLLGLDIFDSFFLIEYLRQWAIVGGRAVIMTVSPPNFEIFTMIHKVLLMSAGRSLYVGHRKDMIKYFSSIGYPCPPYKNPSDYYLDLITLDDLSQEALIESSQRIETLAEIQNRRSIMEIFSSMPGPPSVLPAPFRRANLAMQFLALWIRALIFGFPYNAINLFGRFIITLLLSLMIGAIFWQVRGGREQEFVWDRIGFINTMLSIGIVPILIFELINGML</sequence>
<dbReference type="VEuPathDB" id="VectorBase:SSCA009829"/>
<proteinExistence type="predicted"/>
<dbReference type="Pfam" id="PF19055">
    <property type="entry name" value="ABC2_membrane_7"/>
    <property type="match status" value="1"/>
</dbReference>
<dbReference type="InterPro" id="IPR043926">
    <property type="entry name" value="ABCG_dom"/>
</dbReference>
<dbReference type="SUPFAM" id="SSF52540">
    <property type="entry name" value="P-loop containing nucleoside triphosphate hydrolases"/>
    <property type="match status" value="1"/>
</dbReference>
<evidence type="ECO:0000259" key="8">
    <source>
        <dbReference type="Pfam" id="PF19055"/>
    </source>
</evidence>
<dbReference type="GO" id="GO:0005886">
    <property type="term" value="C:plasma membrane"/>
    <property type="evidence" value="ECO:0007669"/>
    <property type="project" value="TreeGrafter"/>
</dbReference>
<dbReference type="AlphaFoldDB" id="A0A131ZUX0"/>
<organism evidence="9 10">
    <name type="scientific">Sarcoptes scabiei</name>
    <name type="common">Itch mite</name>
    <name type="synonym">Acarus scabiei</name>
    <dbReference type="NCBI Taxonomy" id="52283"/>
    <lineage>
        <taxon>Eukaryota</taxon>
        <taxon>Metazoa</taxon>
        <taxon>Ecdysozoa</taxon>
        <taxon>Arthropoda</taxon>
        <taxon>Chelicerata</taxon>
        <taxon>Arachnida</taxon>
        <taxon>Acari</taxon>
        <taxon>Acariformes</taxon>
        <taxon>Sarcoptiformes</taxon>
        <taxon>Astigmata</taxon>
        <taxon>Psoroptidia</taxon>
        <taxon>Sarcoptoidea</taxon>
        <taxon>Sarcoptidae</taxon>
        <taxon>Sarcoptinae</taxon>
        <taxon>Sarcoptes</taxon>
    </lineage>
</organism>
<evidence type="ECO:0000256" key="5">
    <source>
        <dbReference type="ARBA" id="ARBA00023136"/>
    </source>
</evidence>
<dbReference type="Proteomes" id="UP000616769">
    <property type="component" value="Unassembled WGS sequence"/>
</dbReference>
<gene>
    <name evidence="9" type="ORF">QR98_0007290</name>
</gene>
<dbReference type="PANTHER" id="PTHR48041">
    <property type="entry name" value="ABC TRANSPORTER G FAMILY MEMBER 28"/>
    <property type="match status" value="1"/>
</dbReference>
<feature type="transmembrane region" description="Helical" evidence="7">
    <location>
        <begin position="442"/>
        <end position="463"/>
    </location>
</feature>
<dbReference type="GO" id="GO:0140359">
    <property type="term" value="F:ABC-type transporter activity"/>
    <property type="evidence" value="ECO:0007669"/>
    <property type="project" value="InterPro"/>
</dbReference>
<comment type="caution">
    <text evidence="9">The sequence shown here is derived from an EMBL/GenBank/DDBJ whole genome shotgun (WGS) entry which is preliminary data.</text>
</comment>
<evidence type="ECO:0000313" key="10">
    <source>
        <dbReference type="Proteomes" id="UP000616769"/>
    </source>
</evidence>
<evidence type="ECO:0000256" key="7">
    <source>
        <dbReference type="SAM" id="Phobius"/>
    </source>
</evidence>
<feature type="domain" description="ABC transporter family G" evidence="8">
    <location>
        <begin position="281"/>
        <end position="334"/>
    </location>
</feature>
<dbReference type="InterPro" id="IPR050352">
    <property type="entry name" value="ABCG_transporters"/>
</dbReference>
<feature type="region of interest" description="Disordered" evidence="6">
    <location>
        <begin position="34"/>
        <end position="115"/>
    </location>
</feature>